<dbReference type="GO" id="GO:0006352">
    <property type="term" value="P:DNA-templated transcription initiation"/>
    <property type="evidence" value="ECO:0007669"/>
    <property type="project" value="InterPro"/>
</dbReference>
<dbReference type="PANTHER" id="PTHR43133:SF8">
    <property type="entry name" value="RNA POLYMERASE SIGMA FACTOR HI_1459-RELATED"/>
    <property type="match status" value="1"/>
</dbReference>
<evidence type="ECO:0000259" key="6">
    <source>
        <dbReference type="Pfam" id="PF04542"/>
    </source>
</evidence>
<dbReference type="SUPFAM" id="SSF88659">
    <property type="entry name" value="Sigma3 and sigma4 domains of RNA polymerase sigma factors"/>
    <property type="match status" value="1"/>
</dbReference>
<evidence type="ECO:0000256" key="1">
    <source>
        <dbReference type="ARBA" id="ARBA00010641"/>
    </source>
</evidence>
<gene>
    <name evidence="8" type="ORF">SAMN05444338_1118</name>
</gene>
<dbReference type="InterPro" id="IPR014284">
    <property type="entry name" value="RNA_pol_sigma-70_dom"/>
</dbReference>
<dbReference type="Proteomes" id="UP000198569">
    <property type="component" value="Unassembled WGS sequence"/>
</dbReference>
<dbReference type="STRING" id="229203.SAMN05444338_1118"/>
<dbReference type="SUPFAM" id="SSF88946">
    <property type="entry name" value="Sigma2 domain of RNA polymerase sigma factors"/>
    <property type="match status" value="1"/>
</dbReference>
<protein>
    <submittedName>
        <fullName evidence="8">RNA polymerase sigma-70 factor, ECF subfamily</fullName>
    </submittedName>
</protein>
<evidence type="ECO:0000256" key="2">
    <source>
        <dbReference type="ARBA" id="ARBA00023015"/>
    </source>
</evidence>
<dbReference type="OrthoDB" id="795989at2"/>
<feature type="domain" description="RNA polymerase sigma factor 70 region 4 type 2" evidence="7">
    <location>
        <begin position="105"/>
        <end position="155"/>
    </location>
</feature>
<organism evidence="8 9">
    <name type="scientific">Flavobacterium degerlachei</name>
    <dbReference type="NCBI Taxonomy" id="229203"/>
    <lineage>
        <taxon>Bacteria</taxon>
        <taxon>Pseudomonadati</taxon>
        <taxon>Bacteroidota</taxon>
        <taxon>Flavobacteriia</taxon>
        <taxon>Flavobacteriales</taxon>
        <taxon>Flavobacteriaceae</taxon>
        <taxon>Flavobacterium</taxon>
    </lineage>
</organism>
<dbReference type="InterPro" id="IPR039425">
    <property type="entry name" value="RNA_pol_sigma-70-like"/>
</dbReference>
<sequence length="171" mass="19983">MNQIEFLQLTLPFKDKVFRLAKRLLISTEEAEDATQEVLVKLWSKNESLAGFNSIEAVAMTMTKNYCLDQLKSKRVQNLKMVDDNFTDTADSLVKKMEDGDSLSWVEKIINQLPEQQRLIIQMRDIEQYEFSEIAEIMEMNETAIRVALSRARKTIRECMTKIENYGIEKY</sequence>
<dbReference type="CDD" id="cd06171">
    <property type="entry name" value="Sigma70_r4"/>
    <property type="match status" value="1"/>
</dbReference>
<dbReference type="RefSeq" id="WP_091433494.1">
    <property type="nucleotide sequence ID" value="NZ_FNMV01000011.1"/>
</dbReference>
<dbReference type="InterPro" id="IPR036388">
    <property type="entry name" value="WH-like_DNA-bd_sf"/>
</dbReference>
<dbReference type="Gene3D" id="1.10.1740.10">
    <property type="match status" value="1"/>
</dbReference>
<evidence type="ECO:0000313" key="9">
    <source>
        <dbReference type="Proteomes" id="UP000198569"/>
    </source>
</evidence>
<name>A0A1H3C5M2_9FLAO</name>
<dbReference type="InterPro" id="IPR013249">
    <property type="entry name" value="RNA_pol_sigma70_r4_t2"/>
</dbReference>
<dbReference type="PANTHER" id="PTHR43133">
    <property type="entry name" value="RNA POLYMERASE ECF-TYPE SIGMA FACTO"/>
    <property type="match status" value="1"/>
</dbReference>
<evidence type="ECO:0000256" key="5">
    <source>
        <dbReference type="ARBA" id="ARBA00023163"/>
    </source>
</evidence>
<keyword evidence="3" id="KW-0731">Sigma factor</keyword>
<dbReference type="Pfam" id="PF04542">
    <property type="entry name" value="Sigma70_r2"/>
    <property type="match status" value="1"/>
</dbReference>
<dbReference type="InterPro" id="IPR007627">
    <property type="entry name" value="RNA_pol_sigma70_r2"/>
</dbReference>
<reference evidence="9" key="1">
    <citation type="submission" date="2016-10" db="EMBL/GenBank/DDBJ databases">
        <authorList>
            <person name="Varghese N."/>
            <person name="Submissions S."/>
        </authorList>
    </citation>
    <scope>NUCLEOTIDE SEQUENCE [LARGE SCALE GENOMIC DNA]</scope>
    <source>
        <strain evidence="9">DSM 15718</strain>
    </source>
</reference>
<evidence type="ECO:0000256" key="3">
    <source>
        <dbReference type="ARBA" id="ARBA00023082"/>
    </source>
</evidence>
<dbReference type="NCBIfam" id="TIGR02937">
    <property type="entry name" value="sigma70-ECF"/>
    <property type="match status" value="1"/>
</dbReference>
<dbReference type="Gene3D" id="1.10.10.10">
    <property type="entry name" value="Winged helix-like DNA-binding domain superfamily/Winged helix DNA-binding domain"/>
    <property type="match status" value="1"/>
</dbReference>
<keyword evidence="2" id="KW-0805">Transcription regulation</keyword>
<proteinExistence type="inferred from homology"/>
<dbReference type="EMBL" id="FNMV01000011">
    <property type="protein sequence ID" value="SDX49406.1"/>
    <property type="molecule type" value="Genomic_DNA"/>
</dbReference>
<evidence type="ECO:0000256" key="4">
    <source>
        <dbReference type="ARBA" id="ARBA00023125"/>
    </source>
</evidence>
<dbReference type="GO" id="GO:0003677">
    <property type="term" value="F:DNA binding"/>
    <property type="evidence" value="ECO:0007669"/>
    <property type="project" value="UniProtKB-KW"/>
</dbReference>
<dbReference type="InterPro" id="IPR013324">
    <property type="entry name" value="RNA_pol_sigma_r3/r4-like"/>
</dbReference>
<dbReference type="Pfam" id="PF08281">
    <property type="entry name" value="Sigma70_r4_2"/>
    <property type="match status" value="1"/>
</dbReference>
<evidence type="ECO:0000259" key="7">
    <source>
        <dbReference type="Pfam" id="PF08281"/>
    </source>
</evidence>
<feature type="domain" description="RNA polymerase sigma-70 region 2" evidence="6">
    <location>
        <begin position="14"/>
        <end position="75"/>
    </location>
</feature>
<evidence type="ECO:0000313" key="8">
    <source>
        <dbReference type="EMBL" id="SDX49406.1"/>
    </source>
</evidence>
<keyword evidence="4" id="KW-0238">DNA-binding</keyword>
<dbReference type="GO" id="GO:0016987">
    <property type="term" value="F:sigma factor activity"/>
    <property type="evidence" value="ECO:0007669"/>
    <property type="project" value="UniProtKB-KW"/>
</dbReference>
<dbReference type="AlphaFoldDB" id="A0A1H3C5M2"/>
<comment type="similarity">
    <text evidence="1">Belongs to the sigma-70 factor family. ECF subfamily.</text>
</comment>
<dbReference type="InterPro" id="IPR013325">
    <property type="entry name" value="RNA_pol_sigma_r2"/>
</dbReference>
<accession>A0A1H3C5M2</accession>
<keyword evidence="5" id="KW-0804">Transcription</keyword>
<keyword evidence="9" id="KW-1185">Reference proteome</keyword>